<keyword evidence="2" id="KW-1185">Reference proteome</keyword>
<reference evidence="1" key="1">
    <citation type="submission" date="2022-07" db="EMBL/GenBank/DDBJ databases">
        <title>Genome Sequence of Xylaria arbuscula.</title>
        <authorList>
            <person name="Buettner E."/>
        </authorList>
    </citation>
    <scope>NUCLEOTIDE SEQUENCE</scope>
    <source>
        <strain evidence="1">VT107</strain>
    </source>
</reference>
<organism evidence="1 2">
    <name type="scientific">Xylaria arbuscula</name>
    <dbReference type="NCBI Taxonomy" id="114810"/>
    <lineage>
        <taxon>Eukaryota</taxon>
        <taxon>Fungi</taxon>
        <taxon>Dikarya</taxon>
        <taxon>Ascomycota</taxon>
        <taxon>Pezizomycotina</taxon>
        <taxon>Sordariomycetes</taxon>
        <taxon>Xylariomycetidae</taxon>
        <taxon>Xylariales</taxon>
        <taxon>Xylariaceae</taxon>
        <taxon>Xylaria</taxon>
    </lineage>
</organism>
<dbReference type="Proteomes" id="UP001148614">
    <property type="component" value="Unassembled WGS sequence"/>
</dbReference>
<evidence type="ECO:0000313" key="2">
    <source>
        <dbReference type="Proteomes" id="UP001148614"/>
    </source>
</evidence>
<gene>
    <name evidence="1" type="ORF">NPX13_g7305</name>
</gene>
<evidence type="ECO:0000313" key="1">
    <source>
        <dbReference type="EMBL" id="KAJ3565968.1"/>
    </source>
</evidence>
<dbReference type="EMBL" id="JANPWZ010001415">
    <property type="protein sequence ID" value="KAJ3565968.1"/>
    <property type="molecule type" value="Genomic_DNA"/>
</dbReference>
<dbReference type="AlphaFoldDB" id="A0A9W8TKX0"/>
<proteinExistence type="predicted"/>
<accession>A0A9W8TKX0</accession>
<protein>
    <submittedName>
        <fullName evidence="1">Uncharacterized protein</fullName>
    </submittedName>
</protein>
<comment type="caution">
    <text evidence="1">The sequence shown here is derived from an EMBL/GenBank/DDBJ whole genome shotgun (WGS) entry which is preliminary data.</text>
</comment>
<dbReference type="VEuPathDB" id="FungiDB:F4678DRAFT_439008"/>
<sequence>MPLSLFCGKADAELAAARSVAGPLVEERREEVFTIPPPAPPTVIRAPPPPPPPVEVIKETMVREVSPSRSYTSYGPSTTTGYTATTARTPVVVDAGPREVSDNVLVGPLALVGDRRLEHHHHHHGHHSHSHSRDRELVRAERLPTGELVLYEEEIERIEEPRRGVRIEKDKKGPPPKLMRAMLATLT</sequence>
<name>A0A9W8TKX0_9PEZI</name>